<evidence type="ECO:0000313" key="2">
    <source>
        <dbReference type="EMBL" id="KAK2112513.1"/>
    </source>
</evidence>
<protein>
    <submittedName>
        <fullName evidence="2">Uncharacterized protein</fullName>
    </submittedName>
</protein>
<comment type="caution">
    <text evidence="2">The sequence shown here is derived from an EMBL/GenBank/DDBJ whole genome shotgun (WGS) entry which is preliminary data.</text>
</comment>
<evidence type="ECO:0000313" key="3">
    <source>
        <dbReference type="Proteomes" id="UP001266305"/>
    </source>
</evidence>
<name>A0ABQ9VSZ3_SAGOE</name>
<sequence length="137" mass="14898">MKTTEVTRGDEVLQGRSKERAYLEDGPGYQGQGVGRAPKEQRQGLAHEESGKGSWVCGDVDLGRMHAMCQARPGRQTWAGMADQAQRRSPAERQALLGSVAWALSRGPGVFQAELSSFSRARDEVKGAVEEEARPPC</sequence>
<dbReference type="Proteomes" id="UP001266305">
    <property type="component" value="Unassembled WGS sequence"/>
</dbReference>
<feature type="region of interest" description="Disordered" evidence="1">
    <location>
        <begin position="1"/>
        <end position="52"/>
    </location>
</feature>
<organism evidence="2 3">
    <name type="scientific">Saguinus oedipus</name>
    <name type="common">Cotton-top tamarin</name>
    <name type="synonym">Oedipomidas oedipus</name>
    <dbReference type="NCBI Taxonomy" id="9490"/>
    <lineage>
        <taxon>Eukaryota</taxon>
        <taxon>Metazoa</taxon>
        <taxon>Chordata</taxon>
        <taxon>Craniata</taxon>
        <taxon>Vertebrata</taxon>
        <taxon>Euteleostomi</taxon>
        <taxon>Mammalia</taxon>
        <taxon>Eutheria</taxon>
        <taxon>Euarchontoglires</taxon>
        <taxon>Primates</taxon>
        <taxon>Haplorrhini</taxon>
        <taxon>Platyrrhini</taxon>
        <taxon>Cebidae</taxon>
        <taxon>Callitrichinae</taxon>
        <taxon>Saguinus</taxon>
    </lineage>
</organism>
<accession>A0ABQ9VSZ3</accession>
<proteinExistence type="predicted"/>
<dbReference type="EMBL" id="JASSZA010000005">
    <property type="protein sequence ID" value="KAK2112513.1"/>
    <property type="molecule type" value="Genomic_DNA"/>
</dbReference>
<feature type="compositionally biased region" description="Basic and acidic residues" evidence="1">
    <location>
        <begin position="1"/>
        <end position="23"/>
    </location>
</feature>
<feature type="compositionally biased region" description="Basic and acidic residues" evidence="1">
    <location>
        <begin position="37"/>
        <end position="51"/>
    </location>
</feature>
<keyword evidence="3" id="KW-1185">Reference proteome</keyword>
<evidence type="ECO:0000256" key="1">
    <source>
        <dbReference type="SAM" id="MobiDB-lite"/>
    </source>
</evidence>
<reference evidence="2 3" key="1">
    <citation type="submission" date="2023-05" db="EMBL/GenBank/DDBJ databases">
        <title>B98-5 Cell Line De Novo Hybrid Assembly: An Optical Mapping Approach.</title>
        <authorList>
            <person name="Kananen K."/>
            <person name="Auerbach J.A."/>
            <person name="Kautto E."/>
            <person name="Blachly J.S."/>
        </authorList>
    </citation>
    <scope>NUCLEOTIDE SEQUENCE [LARGE SCALE GENOMIC DNA]</scope>
    <source>
        <strain evidence="2">B95-8</strain>
        <tissue evidence="2">Cell line</tissue>
    </source>
</reference>
<gene>
    <name evidence="2" type="ORF">P7K49_012260</name>
</gene>